<dbReference type="OMA" id="KMNFRRD"/>
<dbReference type="PaxDb" id="3055-EDP03381"/>
<dbReference type="AlphaFoldDB" id="A0A2K3DZC1"/>
<dbReference type="OrthoDB" id="536556at2759"/>
<proteinExistence type="predicted"/>
<dbReference type="Proteomes" id="UP000006906">
    <property type="component" value="Chromosome 3"/>
</dbReference>
<evidence type="ECO:0000313" key="1">
    <source>
        <dbReference type="EMBL" id="PNW85875.1"/>
    </source>
</evidence>
<dbReference type="InParanoid" id="A0A2K3DZC1"/>
<organism evidence="1 2">
    <name type="scientific">Chlamydomonas reinhardtii</name>
    <name type="common">Chlamydomonas smithii</name>
    <dbReference type="NCBI Taxonomy" id="3055"/>
    <lineage>
        <taxon>Eukaryota</taxon>
        <taxon>Viridiplantae</taxon>
        <taxon>Chlorophyta</taxon>
        <taxon>core chlorophytes</taxon>
        <taxon>Chlorophyceae</taxon>
        <taxon>CS clade</taxon>
        <taxon>Chlamydomonadales</taxon>
        <taxon>Chlamydomonadaceae</taxon>
        <taxon>Chlamydomonas</taxon>
    </lineage>
</organism>
<dbReference type="EMBL" id="CM008964">
    <property type="protein sequence ID" value="PNW85875.1"/>
    <property type="molecule type" value="Genomic_DNA"/>
</dbReference>
<dbReference type="Gramene" id="PNW85875">
    <property type="protein sequence ID" value="PNW85875"/>
    <property type="gene ID" value="CHLRE_03g201750v5"/>
</dbReference>
<dbReference type="GeneID" id="5718908"/>
<gene>
    <name evidence="1" type="ORF">CHLRE_03g201750v5</name>
</gene>
<evidence type="ECO:0000313" key="2">
    <source>
        <dbReference type="Proteomes" id="UP000006906"/>
    </source>
</evidence>
<sequence>MLASKHLRSAACSQHSGRISRRSAVVCLAAGPRSPSEPSTSAPALSAIAAAAAATVIQLSAATSAFAAPLYDNLPGFGADSQSVFFQAVEQEIQNRPTTIDDLFDENLTTVELRTFVDNVVNNKLKPEQYQAERLKMNFRRDLDGRVSLRNRQGQWFSVRPDLQVPGFLLLRDVSGGVFFLPPDTDGDGLAQLDLSDDVVVAELFYSSAWQDVMSPLSYRDSDGSVKQLKLTEQEFRNVVSLVEGAEEPEEEPAAAP</sequence>
<protein>
    <submittedName>
        <fullName evidence="1">Uncharacterized protein</fullName>
    </submittedName>
</protein>
<reference evidence="1 2" key="1">
    <citation type="journal article" date="2007" name="Science">
        <title>The Chlamydomonas genome reveals the evolution of key animal and plant functions.</title>
        <authorList>
            <person name="Merchant S.S."/>
            <person name="Prochnik S.E."/>
            <person name="Vallon O."/>
            <person name="Harris E.H."/>
            <person name="Karpowicz S.J."/>
            <person name="Witman G.B."/>
            <person name="Terry A."/>
            <person name="Salamov A."/>
            <person name="Fritz-Laylin L.K."/>
            <person name="Marechal-Drouard L."/>
            <person name="Marshall W.F."/>
            <person name="Qu L.H."/>
            <person name="Nelson D.R."/>
            <person name="Sanderfoot A.A."/>
            <person name="Spalding M.H."/>
            <person name="Kapitonov V.V."/>
            <person name="Ren Q."/>
            <person name="Ferris P."/>
            <person name="Lindquist E."/>
            <person name="Shapiro H."/>
            <person name="Lucas S.M."/>
            <person name="Grimwood J."/>
            <person name="Schmutz J."/>
            <person name="Cardol P."/>
            <person name="Cerutti H."/>
            <person name="Chanfreau G."/>
            <person name="Chen C.L."/>
            <person name="Cognat V."/>
            <person name="Croft M.T."/>
            <person name="Dent R."/>
            <person name="Dutcher S."/>
            <person name="Fernandez E."/>
            <person name="Fukuzawa H."/>
            <person name="Gonzalez-Ballester D."/>
            <person name="Gonzalez-Halphen D."/>
            <person name="Hallmann A."/>
            <person name="Hanikenne M."/>
            <person name="Hippler M."/>
            <person name="Inwood W."/>
            <person name="Jabbari K."/>
            <person name="Kalanon M."/>
            <person name="Kuras R."/>
            <person name="Lefebvre P.A."/>
            <person name="Lemaire S.D."/>
            <person name="Lobanov A.V."/>
            <person name="Lohr M."/>
            <person name="Manuell A."/>
            <person name="Meier I."/>
            <person name="Mets L."/>
            <person name="Mittag M."/>
            <person name="Mittelmeier T."/>
            <person name="Moroney J.V."/>
            <person name="Moseley J."/>
            <person name="Napoli C."/>
            <person name="Nedelcu A.M."/>
            <person name="Niyogi K."/>
            <person name="Novoselov S.V."/>
            <person name="Paulsen I.T."/>
            <person name="Pazour G."/>
            <person name="Purton S."/>
            <person name="Ral J.P."/>
            <person name="Riano-Pachon D.M."/>
            <person name="Riekhof W."/>
            <person name="Rymarquis L."/>
            <person name="Schroda M."/>
            <person name="Stern D."/>
            <person name="Umen J."/>
            <person name="Willows R."/>
            <person name="Wilson N."/>
            <person name="Zimmer S.L."/>
            <person name="Allmer J."/>
            <person name="Balk J."/>
            <person name="Bisova K."/>
            <person name="Chen C.J."/>
            <person name="Elias M."/>
            <person name="Gendler K."/>
            <person name="Hauser C."/>
            <person name="Lamb M.R."/>
            <person name="Ledford H."/>
            <person name="Long J.C."/>
            <person name="Minagawa J."/>
            <person name="Page M.D."/>
            <person name="Pan J."/>
            <person name="Pootakham W."/>
            <person name="Roje S."/>
            <person name="Rose A."/>
            <person name="Stahlberg E."/>
            <person name="Terauchi A.M."/>
            <person name="Yang P."/>
            <person name="Ball S."/>
            <person name="Bowler C."/>
            <person name="Dieckmann C.L."/>
            <person name="Gladyshev V.N."/>
            <person name="Green P."/>
            <person name="Jorgensen R."/>
            <person name="Mayfield S."/>
            <person name="Mueller-Roeber B."/>
            <person name="Rajamani S."/>
            <person name="Sayre R.T."/>
            <person name="Brokstein P."/>
            <person name="Dubchak I."/>
            <person name="Goodstein D."/>
            <person name="Hornick L."/>
            <person name="Huang Y.W."/>
            <person name="Jhaveri J."/>
            <person name="Luo Y."/>
            <person name="Martinez D."/>
            <person name="Ngau W.C."/>
            <person name="Otillar B."/>
            <person name="Poliakov A."/>
            <person name="Porter A."/>
            <person name="Szajkowski L."/>
            <person name="Werner G."/>
            <person name="Zhou K."/>
            <person name="Grigoriev I.V."/>
            <person name="Rokhsar D.S."/>
            <person name="Grossman A.R."/>
        </authorList>
    </citation>
    <scope>NUCLEOTIDE SEQUENCE [LARGE SCALE GENOMIC DNA]</scope>
    <source>
        <strain evidence="2">CC-503</strain>
    </source>
</reference>
<accession>A0A2K3DZC1</accession>
<dbReference type="RefSeq" id="XP_001693355.2">
    <property type="nucleotide sequence ID" value="XM_001693303.2"/>
</dbReference>
<name>A0A2K3DZC1_CHLRE</name>
<dbReference type="KEGG" id="cre:CHLRE_03g201750v5"/>
<dbReference type="ExpressionAtlas" id="A0A2K3DZC1">
    <property type="expression patterns" value="baseline and differential"/>
</dbReference>
<keyword evidence="2" id="KW-1185">Reference proteome</keyword>